<reference evidence="1 2" key="1">
    <citation type="submission" date="2019-12" db="EMBL/GenBank/DDBJ databases">
        <authorList>
            <person name="Li C."/>
            <person name="Zhao J."/>
        </authorList>
    </citation>
    <scope>NUCLEOTIDE SEQUENCE [LARGE SCALE GENOMIC DNA]</scope>
    <source>
        <strain evidence="1 2">NEAU-DD11</strain>
    </source>
</reference>
<comment type="caution">
    <text evidence="1">The sequence shown here is derived from an EMBL/GenBank/DDBJ whole genome shotgun (WGS) entry which is preliminary data.</text>
</comment>
<dbReference type="EMBL" id="WSES01000012">
    <property type="protein sequence ID" value="MVW64192.1"/>
    <property type="molecule type" value="Genomic_DNA"/>
</dbReference>
<accession>A0A7X3G5S6</accession>
<dbReference type="RefSeq" id="WP_160410710.1">
    <property type="nucleotide sequence ID" value="NZ_WSES01000012.1"/>
</dbReference>
<dbReference type="AlphaFoldDB" id="A0A7X3G5S6"/>
<dbReference type="Proteomes" id="UP000443353">
    <property type="component" value="Unassembled WGS sequence"/>
</dbReference>
<proteinExistence type="predicted"/>
<keyword evidence="2" id="KW-1185">Reference proteome</keyword>
<sequence length="193" mass="22186">MSMGIRRRRALSIQPDIAPATKRWGLRMLVPLGGHRQMISACAPMRRVWLGGTWLRRARAGAASRPANARRLRHLGPAPPFQRVHVVRERRGRIDAGMRAQARTNDRHRLFDLIMTATMNDDIDHKTQRLNANVQPLHSRNHVRPPASYADLVERRILENHELVQRVLDSEKNISAPVTVEEFKTWLVRLGDE</sequence>
<organism evidence="1 2">
    <name type="scientific">Massilia cellulosiltytica</name>
    <dbReference type="NCBI Taxonomy" id="2683234"/>
    <lineage>
        <taxon>Bacteria</taxon>
        <taxon>Pseudomonadati</taxon>
        <taxon>Pseudomonadota</taxon>
        <taxon>Betaproteobacteria</taxon>
        <taxon>Burkholderiales</taxon>
        <taxon>Oxalobacteraceae</taxon>
        <taxon>Telluria group</taxon>
        <taxon>Massilia</taxon>
    </lineage>
</organism>
<evidence type="ECO:0000313" key="1">
    <source>
        <dbReference type="EMBL" id="MVW64192.1"/>
    </source>
</evidence>
<evidence type="ECO:0000313" key="2">
    <source>
        <dbReference type="Proteomes" id="UP000443353"/>
    </source>
</evidence>
<protein>
    <submittedName>
        <fullName evidence="1">Uncharacterized protein</fullName>
    </submittedName>
</protein>
<name>A0A7X3G5S6_9BURK</name>
<gene>
    <name evidence="1" type="ORF">GPY61_30110</name>
</gene>